<sequence>MLNLVASLKSHIKTVKMRSGHNGDSDDKRRQEEELRRQEQQIREMARATAQLKEENDRREKEAEIYNKLHEHCSKEK</sequence>
<accession>A0A7E4V910</accession>
<protein>
    <submittedName>
        <fullName evidence="3">Uncharacterized protein</fullName>
    </submittedName>
</protein>
<evidence type="ECO:0000313" key="2">
    <source>
        <dbReference type="Proteomes" id="UP000492821"/>
    </source>
</evidence>
<keyword evidence="2" id="KW-1185">Reference proteome</keyword>
<feature type="compositionally biased region" description="Basic residues" evidence="1">
    <location>
        <begin position="10"/>
        <end position="19"/>
    </location>
</feature>
<dbReference type="AlphaFoldDB" id="A0A7E4V910"/>
<feature type="compositionally biased region" description="Basic and acidic residues" evidence="1">
    <location>
        <begin position="21"/>
        <end position="42"/>
    </location>
</feature>
<organism evidence="2 3">
    <name type="scientific">Panagrellus redivivus</name>
    <name type="common">Microworm</name>
    <dbReference type="NCBI Taxonomy" id="6233"/>
    <lineage>
        <taxon>Eukaryota</taxon>
        <taxon>Metazoa</taxon>
        <taxon>Ecdysozoa</taxon>
        <taxon>Nematoda</taxon>
        <taxon>Chromadorea</taxon>
        <taxon>Rhabditida</taxon>
        <taxon>Tylenchina</taxon>
        <taxon>Panagrolaimomorpha</taxon>
        <taxon>Panagrolaimoidea</taxon>
        <taxon>Panagrolaimidae</taxon>
        <taxon>Panagrellus</taxon>
    </lineage>
</organism>
<reference evidence="3" key="2">
    <citation type="submission" date="2020-10" db="UniProtKB">
        <authorList>
            <consortium name="WormBaseParasite"/>
        </authorList>
    </citation>
    <scope>IDENTIFICATION</scope>
</reference>
<evidence type="ECO:0000313" key="3">
    <source>
        <dbReference type="WBParaSite" id="Pan_g18041.t1"/>
    </source>
</evidence>
<name>A0A7E4V910_PANRE</name>
<dbReference type="WBParaSite" id="Pan_g18041.t1">
    <property type="protein sequence ID" value="Pan_g18041.t1"/>
    <property type="gene ID" value="Pan_g18041"/>
</dbReference>
<proteinExistence type="predicted"/>
<evidence type="ECO:0000256" key="1">
    <source>
        <dbReference type="SAM" id="MobiDB-lite"/>
    </source>
</evidence>
<feature type="region of interest" description="Disordered" evidence="1">
    <location>
        <begin position="1"/>
        <end position="42"/>
    </location>
</feature>
<reference evidence="2" key="1">
    <citation type="journal article" date="2013" name="Genetics">
        <title>The draft genome and transcriptome of Panagrellus redivivus are shaped by the harsh demands of a free-living lifestyle.</title>
        <authorList>
            <person name="Srinivasan J."/>
            <person name="Dillman A.R."/>
            <person name="Macchietto M.G."/>
            <person name="Heikkinen L."/>
            <person name="Lakso M."/>
            <person name="Fracchia K.M."/>
            <person name="Antoshechkin I."/>
            <person name="Mortazavi A."/>
            <person name="Wong G."/>
            <person name="Sternberg P.W."/>
        </authorList>
    </citation>
    <scope>NUCLEOTIDE SEQUENCE [LARGE SCALE GENOMIC DNA]</scope>
    <source>
        <strain evidence="2">MT8872</strain>
    </source>
</reference>
<dbReference type="Proteomes" id="UP000492821">
    <property type="component" value="Unassembled WGS sequence"/>
</dbReference>